<feature type="transmembrane region" description="Helical" evidence="1">
    <location>
        <begin position="20"/>
        <end position="43"/>
    </location>
</feature>
<sequence>MDVVVVGTSHSFGAIKLDVFGLQFSLFNMKTPFSVIFLSLLLVSVL</sequence>
<evidence type="ECO:0000313" key="2">
    <source>
        <dbReference type="EMBL" id="MBX73969.1"/>
    </source>
</evidence>
<dbReference type="EMBL" id="GGEC01093485">
    <property type="protein sequence ID" value="MBX73969.1"/>
    <property type="molecule type" value="Transcribed_RNA"/>
</dbReference>
<name>A0A2P2R3X7_RHIMU</name>
<dbReference type="AlphaFoldDB" id="A0A2P2R3X7"/>
<keyword evidence="1" id="KW-1133">Transmembrane helix</keyword>
<protein>
    <submittedName>
        <fullName evidence="2">Uncharacterized protein</fullName>
    </submittedName>
</protein>
<proteinExistence type="predicted"/>
<reference evidence="2" key="1">
    <citation type="submission" date="2018-02" db="EMBL/GenBank/DDBJ databases">
        <title>Rhizophora mucronata_Transcriptome.</title>
        <authorList>
            <person name="Meera S.P."/>
            <person name="Sreeshan A."/>
            <person name="Augustine A."/>
        </authorList>
    </citation>
    <scope>NUCLEOTIDE SEQUENCE</scope>
    <source>
        <tissue evidence="2">Leaf</tissue>
    </source>
</reference>
<organism evidence="2">
    <name type="scientific">Rhizophora mucronata</name>
    <name type="common">Asiatic mangrove</name>
    <dbReference type="NCBI Taxonomy" id="61149"/>
    <lineage>
        <taxon>Eukaryota</taxon>
        <taxon>Viridiplantae</taxon>
        <taxon>Streptophyta</taxon>
        <taxon>Embryophyta</taxon>
        <taxon>Tracheophyta</taxon>
        <taxon>Spermatophyta</taxon>
        <taxon>Magnoliopsida</taxon>
        <taxon>eudicotyledons</taxon>
        <taxon>Gunneridae</taxon>
        <taxon>Pentapetalae</taxon>
        <taxon>rosids</taxon>
        <taxon>fabids</taxon>
        <taxon>Malpighiales</taxon>
        <taxon>Rhizophoraceae</taxon>
        <taxon>Rhizophora</taxon>
    </lineage>
</organism>
<keyword evidence="1" id="KW-0472">Membrane</keyword>
<accession>A0A2P2R3X7</accession>
<evidence type="ECO:0000256" key="1">
    <source>
        <dbReference type="SAM" id="Phobius"/>
    </source>
</evidence>
<keyword evidence="1" id="KW-0812">Transmembrane</keyword>